<dbReference type="AlphaFoldDB" id="R7YYC8"/>
<name>R7YYC8_CONA1</name>
<keyword evidence="2" id="KW-1133">Transmembrane helix</keyword>
<dbReference type="EMBL" id="JH767584">
    <property type="protein sequence ID" value="EON66955.1"/>
    <property type="molecule type" value="Genomic_DNA"/>
</dbReference>
<evidence type="ECO:0000256" key="2">
    <source>
        <dbReference type="SAM" id="Phobius"/>
    </source>
</evidence>
<dbReference type="Proteomes" id="UP000016924">
    <property type="component" value="Unassembled WGS sequence"/>
</dbReference>
<organism evidence="3 4">
    <name type="scientific">Coniosporium apollinis (strain CBS 100218)</name>
    <name type="common">Rock-inhabiting black yeast</name>
    <dbReference type="NCBI Taxonomy" id="1168221"/>
    <lineage>
        <taxon>Eukaryota</taxon>
        <taxon>Fungi</taxon>
        <taxon>Dikarya</taxon>
        <taxon>Ascomycota</taxon>
        <taxon>Pezizomycotina</taxon>
        <taxon>Dothideomycetes</taxon>
        <taxon>Dothideomycetes incertae sedis</taxon>
        <taxon>Coniosporium</taxon>
    </lineage>
</organism>
<dbReference type="OrthoDB" id="3546297at2759"/>
<protein>
    <submittedName>
        <fullName evidence="3">Uncharacterized protein</fullName>
    </submittedName>
</protein>
<proteinExistence type="predicted"/>
<keyword evidence="4" id="KW-1185">Reference proteome</keyword>
<feature type="transmembrane region" description="Helical" evidence="2">
    <location>
        <begin position="256"/>
        <end position="279"/>
    </location>
</feature>
<keyword evidence="2" id="KW-0812">Transmembrane</keyword>
<dbReference type="HOGENOM" id="CLU_068911_0_0_1"/>
<feature type="compositionally biased region" description="Basic and acidic residues" evidence="1">
    <location>
        <begin position="1"/>
        <end position="15"/>
    </location>
</feature>
<sequence length="346" mass="38414">MSGIHRDLEAAETERQNTAVTAPPDLNFIPKLATTDDASKAEANIEVTKDTDNPSGTTDNDVLADWEREPYQYSCHQKSKASDTRYERVKKKFTAQFGRNRGVRLTPPMYRKHEDIARENMAGNFFKVLANECMEQLYDDNPNGKFGSIGVLSFARLHHMNLHYFEADLAAELAAVIKKKDTDRRQMMRIRKKLRNYSAAITDYERVLNNWHQPLKGNLTAFHKSILPEAFRNLIRSEKDCAWDNAYIPLASGNPWAASFVSRVGAALFGGLALVVPMLIMGVNNASTKNLVTTSVAVLLVAISLSSVSLGSWRDVLGITAAYAAVLIVFVGTSTPQPTSQGEEQS</sequence>
<gene>
    <name evidence="3" type="ORF">W97_06071</name>
</gene>
<dbReference type="STRING" id="1168221.R7YYC8"/>
<dbReference type="RefSeq" id="XP_007782272.1">
    <property type="nucleotide sequence ID" value="XM_007784082.1"/>
</dbReference>
<dbReference type="eggNOG" id="ENOG502RJ3Q">
    <property type="taxonomic scope" value="Eukaryota"/>
</dbReference>
<feature type="region of interest" description="Disordered" evidence="1">
    <location>
        <begin position="1"/>
        <end position="27"/>
    </location>
</feature>
<evidence type="ECO:0000313" key="3">
    <source>
        <dbReference type="EMBL" id="EON66955.1"/>
    </source>
</evidence>
<feature type="transmembrane region" description="Helical" evidence="2">
    <location>
        <begin position="291"/>
        <end position="310"/>
    </location>
</feature>
<reference evidence="4" key="1">
    <citation type="submission" date="2012-06" db="EMBL/GenBank/DDBJ databases">
        <title>The genome sequence of Coniosporium apollinis CBS 100218.</title>
        <authorList>
            <consortium name="The Broad Institute Genome Sequencing Platform"/>
            <person name="Cuomo C."/>
            <person name="Gorbushina A."/>
            <person name="Noack S."/>
            <person name="Walker B."/>
            <person name="Young S.K."/>
            <person name="Zeng Q."/>
            <person name="Gargeya S."/>
            <person name="Fitzgerald M."/>
            <person name="Haas B."/>
            <person name="Abouelleil A."/>
            <person name="Alvarado L."/>
            <person name="Arachchi H.M."/>
            <person name="Berlin A.M."/>
            <person name="Chapman S.B."/>
            <person name="Goldberg J."/>
            <person name="Griggs A."/>
            <person name="Gujja S."/>
            <person name="Hansen M."/>
            <person name="Howarth C."/>
            <person name="Imamovic A."/>
            <person name="Larimer J."/>
            <person name="McCowan C."/>
            <person name="Montmayeur A."/>
            <person name="Murphy C."/>
            <person name="Neiman D."/>
            <person name="Pearson M."/>
            <person name="Priest M."/>
            <person name="Roberts A."/>
            <person name="Saif S."/>
            <person name="Shea T."/>
            <person name="Sisk P."/>
            <person name="Sykes S."/>
            <person name="Wortman J."/>
            <person name="Nusbaum C."/>
            <person name="Birren B."/>
        </authorList>
    </citation>
    <scope>NUCLEOTIDE SEQUENCE [LARGE SCALE GENOMIC DNA]</scope>
    <source>
        <strain evidence="4">CBS 100218</strain>
    </source>
</reference>
<evidence type="ECO:0000256" key="1">
    <source>
        <dbReference type="SAM" id="MobiDB-lite"/>
    </source>
</evidence>
<dbReference type="GeneID" id="19903382"/>
<accession>R7YYC8</accession>
<keyword evidence="2" id="KW-0472">Membrane</keyword>
<evidence type="ECO:0000313" key="4">
    <source>
        <dbReference type="Proteomes" id="UP000016924"/>
    </source>
</evidence>